<dbReference type="GO" id="GO:0046872">
    <property type="term" value="F:metal ion binding"/>
    <property type="evidence" value="ECO:0007669"/>
    <property type="project" value="UniProtKB-KW"/>
</dbReference>
<evidence type="ECO:0000256" key="3">
    <source>
        <dbReference type="ARBA" id="ARBA00022801"/>
    </source>
</evidence>
<gene>
    <name evidence="6" type="ORF">SAMN04488050_11166</name>
</gene>
<dbReference type="STRING" id="311180.SAMN04488050_11166"/>
<evidence type="ECO:0000256" key="4">
    <source>
        <dbReference type="ARBA" id="ARBA00022833"/>
    </source>
</evidence>
<name>A0A1I6VH09_9RHOB</name>
<dbReference type="Gene3D" id="3.40.50.10310">
    <property type="entry name" value="Creatininase"/>
    <property type="match status" value="1"/>
</dbReference>
<dbReference type="Proteomes" id="UP000199392">
    <property type="component" value="Unassembled WGS sequence"/>
</dbReference>
<evidence type="ECO:0000256" key="5">
    <source>
        <dbReference type="ARBA" id="ARBA00024029"/>
    </source>
</evidence>
<evidence type="ECO:0000256" key="1">
    <source>
        <dbReference type="ARBA" id="ARBA00001947"/>
    </source>
</evidence>
<dbReference type="GO" id="GO:0009231">
    <property type="term" value="P:riboflavin biosynthetic process"/>
    <property type="evidence" value="ECO:0007669"/>
    <property type="project" value="TreeGrafter"/>
</dbReference>
<proteinExistence type="inferred from homology"/>
<accession>A0A1I6VH09</accession>
<reference evidence="7" key="1">
    <citation type="submission" date="2016-10" db="EMBL/GenBank/DDBJ databases">
        <authorList>
            <person name="Varghese N."/>
            <person name="Submissions S."/>
        </authorList>
    </citation>
    <scope>NUCLEOTIDE SEQUENCE [LARGE SCALE GENOMIC DNA]</scope>
    <source>
        <strain evidence="7">DSM 26894</strain>
    </source>
</reference>
<evidence type="ECO:0000256" key="2">
    <source>
        <dbReference type="ARBA" id="ARBA00022723"/>
    </source>
</evidence>
<keyword evidence="7" id="KW-1185">Reference proteome</keyword>
<dbReference type="InterPro" id="IPR024087">
    <property type="entry name" value="Creatininase-like_sf"/>
</dbReference>
<comment type="similarity">
    <text evidence="5">Belongs to the creatininase superfamily.</text>
</comment>
<evidence type="ECO:0000313" key="6">
    <source>
        <dbReference type="EMBL" id="SFT12927.1"/>
    </source>
</evidence>
<dbReference type="SUPFAM" id="SSF102215">
    <property type="entry name" value="Creatininase"/>
    <property type="match status" value="1"/>
</dbReference>
<dbReference type="PANTHER" id="PTHR35005:SF1">
    <property type="entry name" value="2-AMINO-5-FORMYLAMINO-6-RIBOSYLAMINOPYRIMIDIN-4(3H)-ONE 5'-MONOPHOSPHATE DEFORMYLASE"/>
    <property type="match status" value="1"/>
</dbReference>
<evidence type="ECO:0000313" key="7">
    <source>
        <dbReference type="Proteomes" id="UP000199392"/>
    </source>
</evidence>
<dbReference type="GO" id="GO:0016811">
    <property type="term" value="F:hydrolase activity, acting on carbon-nitrogen (but not peptide) bonds, in linear amides"/>
    <property type="evidence" value="ECO:0007669"/>
    <property type="project" value="TreeGrafter"/>
</dbReference>
<dbReference type="InterPro" id="IPR003785">
    <property type="entry name" value="Creatininase/forma_Hydrolase"/>
</dbReference>
<dbReference type="RefSeq" id="WP_092428133.1">
    <property type="nucleotide sequence ID" value="NZ_FNCL01000011.1"/>
</dbReference>
<dbReference type="PANTHER" id="PTHR35005">
    <property type="entry name" value="3-DEHYDRO-SCYLLO-INOSOSE HYDROLASE"/>
    <property type="match status" value="1"/>
</dbReference>
<dbReference type="EMBL" id="FOZW01000011">
    <property type="protein sequence ID" value="SFT12927.1"/>
    <property type="molecule type" value="Genomic_DNA"/>
</dbReference>
<dbReference type="OrthoDB" id="9801445at2"/>
<protein>
    <submittedName>
        <fullName evidence="6">Creatinine amidohydrolase</fullName>
    </submittedName>
</protein>
<dbReference type="Pfam" id="PF02633">
    <property type="entry name" value="Creatininase"/>
    <property type="match status" value="1"/>
</dbReference>
<organism evidence="6 7">
    <name type="scientific">Alloyangia pacifica</name>
    <dbReference type="NCBI Taxonomy" id="311180"/>
    <lineage>
        <taxon>Bacteria</taxon>
        <taxon>Pseudomonadati</taxon>
        <taxon>Pseudomonadota</taxon>
        <taxon>Alphaproteobacteria</taxon>
        <taxon>Rhodobacterales</taxon>
        <taxon>Roseobacteraceae</taxon>
        <taxon>Alloyangia</taxon>
    </lineage>
</organism>
<keyword evidence="4" id="KW-0862">Zinc</keyword>
<dbReference type="AlphaFoldDB" id="A0A1I6VH09"/>
<keyword evidence="3 6" id="KW-0378">Hydrolase</keyword>
<comment type="cofactor">
    <cofactor evidence="1">
        <name>Zn(2+)</name>
        <dbReference type="ChEBI" id="CHEBI:29105"/>
    </cofactor>
</comment>
<keyword evidence="2" id="KW-0479">Metal-binding</keyword>
<sequence>MRFEQMTSPELQAVGAGARRPLAVIPCGAVEQHGPHLGVGTDHLIASAVAEAAVARAEGTLLLPAVPYGVSPHHRAFTGTLSLSAATFVSLLTEIGQNLWDDGFLPVFLNAHGGNRPALGVAVSTLGAAGAGAAAITWFEHVRDVAEATLPDAAHGTGHAGALETSVMMHLHGAAVRPDKIKPGSTPEGWPDPHLYAGPSPTIWRSFDAISPDGVIGTPSEASAAAGATLFEAAATRVAGLLTQISKTYG</sequence>